<evidence type="ECO:0000256" key="3">
    <source>
        <dbReference type="ARBA" id="ARBA00022448"/>
    </source>
</evidence>
<dbReference type="Proteomes" id="UP000887574">
    <property type="component" value="Unplaced"/>
</dbReference>
<keyword evidence="6" id="KW-1133">Transmembrane helix</keyword>
<dbReference type="PANTHER" id="PTHR11690">
    <property type="entry name" value="AMILORIDE-SENSITIVE SODIUM CHANNEL-RELATED"/>
    <property type="match status" value="1"/>
</dbReference>
<keyword evidence="8 13" id="KW-0406">Ion transport</keyword>
<dbReference type="Pfam" id="PF00858">
    <property type="entry name" value="ASC"/>
    <property type="match status" value="1"/>
</dbReference>
<keyword evidence="4 13" id="KW-0894">Sodium channel</keyword>
<protein>
    <submittedName>
        <fullName evidence="15">Uncharacterized protein</fullName>
    </submittedName>
</protein>
<name>A0A915ECM7_9BILA</name>
<sequence length="366" mass="41751">MNSYPVYPQLTDYNSVSTQCTLLTRGVPAGRRRHHVNLADLSYKDQLHWHFKQFCYKTSSHGIPMLGRAPNNFYRIVWLSLLCGCCAMFLYQSSNVVERYSRYDKITDIHLNFETAPFPAITICSLNPYLDSLLKDVEAIKKILNVYTTIILRAAKTNELVNDKGNEILTKAPAYSKCECVKSAYDENRLECTADKTSIPTSKKDEKSTEEVEDVGSKMKCLCAFDRGSGDAWPCYPHDKWNEQICGFCDKHSFCTLQPREGHSLANRSCLCQSLDPFCVGLSKDMEILKLWQYYGYFEKQIIETLGFQNMSDEVAIVTKAKENLIFAMSELSEKQRIALSIPKKQLIQKCSLMAKLVILKSLLPI</sequence>
<evidence type="ECO:0000256" key="9">
    <source>
        <dbReference type="ARBA" id="ARBA00023136"/>
    </source>
</evidence>
<dbReference type="AlphaFoldDB" id="A0A915ECM7"/>
<dbReference type="GO" id="GO:0005886">
    <property type="term" value="C:plasma membrane"/>
    <property type="evidence" value="ECO:0007669"/>
    <property type="project" value="TreeGrafter"/>
</dbReference>
<evidence type="ECO:0000256" key="12">
    <source>
        <dbReference type="ARBA" id="ARBA00023303"/>
    </source>
</evidence>
<dbReference type="PANTHER" id="PTHR11690:SF267">
    <property type="entry name" value="DEGENERIN MEC-10"/>
    <property type="match status" value="1"/>
</dbReference>
<evidence type="ECO:0000256" key="11">
    <source>
        <dbReference type="ARBA" id="ARBA00023201"/>
    </source>
</evidence>
<evidence type="ECO:0000256" key="13">
    <source>
        <dbReference type="RuleBase" id="RU000679"/>
    </source>
</evidence>
<evidence type="ECO:0000313" key="15">
    <source>
        <dbReference type="WBParaSite" id="jg4738"/>
    </source>
</evidence>
<comment type="subcellular location">
    <subcellularLocation>
        <location evidence="1">Membrane</location>
        <topology evidence="1">Multi-pass membrane protein</topology>
    </subcellularLocation>
</comment>
<evidence type="ECO:0000256" key="2">
    <source>
        <dbReference type="ARBA" id="ARBA00007193"/>
    </source>
</evidence>
<comment type="similarity">
    <text evidence="2 13">Belongs to the amiloride-sensitive sodium channel (TC 1.A.6) family.</text>
</comment>
<dbReference type="WBParaSite" id="jg4738">
    <property type="protein sequence ID" value="jg4738"/>
    <property type="gene ID" value="jg4738"/>
</dbReference>
<keyword evidence="12 13" id="KW-0407">Ion channel</keyword>
<accession>A0A915ECM7</accession>
<keyword evidence="7" id="KW-0915">Sodium</keyword>
<dbReference type="InterPro" id="IPR001873">
    <property type="entry name" value="ENaC"/>
</dbReference>
<reference evidence="15" key="1">
    <citation type="submission" date="2022-11" db="UniProtKB">
        <authorList>
            <consortium name="WormBaseParasite"/>
        </authorList>
    </citation>
    <scope>IDENTIFICATION</scope>
</reference>
<evidence type="ECO:0000256" key="6">
    <source>
        <dbReference type="ARBA" id="ARBA00022989"/>
    </source>
</evidence>
<evidence type="ECO:0000313" key="14">
    <source>
        <dbReference type="Proteomes" id="UP000887574"/>
    </source>
</evidence>
<keyword evidence="14" id="KW-1185">Reference proteome</keyword>
<keyword evidence="3 13" id="KW-0813">Transport</keyword>
<keyword evidence="10" id="KW-0325">Glycoprotein</keyword>
<evidence type="ECO:0000256" key="10">
    <source>
        <dbReference type="ARBA" id="ARBA00023180"/>
    </source>
</evidence>
<dbReference type="PRINTS" id="PR01078">
    <property type="entry name" value="AMINACHANNEL"/>
</dbReference>
<evidence type="ECO:0000256" key="1">
    <source>
        <dbReference type="ARBA" id="ARBA00004141"/>
    </source>
</evidence>
<evidence type="ECO:0000256" key="7">
    <source>
        <dbReference type="ARBA" id="ARBA00023053"/>
    </source>
</evidence>
<keyword evidence="9" id="KW-0472">Membrane</keyword>
<evidence type="ECO:0000256" key="8">
    <source>
        <dbReference type="ARBA" id="ARBA00023065"/>
    </source>
</evidence>
<keyword evidence="5 13" id="KW-0812">Transmembrane</keyword>
<dbReference type="GO" id="GO:0015280">
    <property type="term" value="F:ligand-gated sodium channel activity"/>
    <property type="evidence" value="ECO:0007669"/>
    <property type="project" value="TreeGrafter"/>
</dbReference>
<keyword evidence="11 13" id="KW-0739">Sodium transport</keyword>
<organism evidence="14 15">
    <name type="scientific">Ditylenchus dipsaci</name>
    <dbReference type="NCBI Taxonomy" id="166011"/>
    <lineage>
        <taxon>Eukaryota</taxon>
        <taxon>Metazoa</taxon>
        <taxon>Ecdysozoa</taxon>
        <taxon>Nematoda</taxon>
        <taxon>Chromadorea</taxon>
        <taxon>Rhabditida</taxon>
        <taxon>Tylenchina</taxon>
        <taxon>Tylenchomorpha</taxon>
        <taxon>Sphaerularioidea</taxon>
        <taxon>Anguinidae</taxon>
        <taxon>Anguininae</taxon>
        <taxon>Ditylenchus</taxon>
    </lineage>
</organism>
<evidence type="ECO:0000256" key="4">
    <source>
        <dbReference type="ARBA" id="ARBA00022461"/>
    </source>
</evidence>
<evidence type="ECO:0000256" key="5">
    <source>
        <dbReference type="ARBA" id="ARBA00022692"/>
    </source>
</evidence>
<proteinExistence type="inferred from homology"/>